<feature type="compositionally biased region" description="Basic and acidic residues" evidence="7">
    <location>
        <begin position="139"/>
        <end position="151"/>
    </location>
</feature>
<dbReference type="InterPro" id="IPR011082">
    <property type="entry name" value="Exosome-assoc_fac/DNA_repair"/>
</dbReference>
<feature type="compositionally biased region" description="Polar residues" evidence="7">
    <location>
        <begin position="153"/>
        <end position="162"/>
    </location>
</feature>
<dbReference type="GO" id="GO:0034476">
    <property type="term" value="P:U5 snRNA 3'-end processing"/>
    <property type="evidence" value="ECO:0007669"/>
    <property type="project" value="EnsemblFungi"/>
</dbReference>
<feature type="compositionally biased region" description="Basic residues" evidence="7">
    <location>
        <begin position="163"/>
        <end position="173"/>
    </location>
</feature>
<keyword evidence="3 6" id="KW-0698">rRNA processing</keyword>
<dbReference type="GO" id="GO:0071035">
    <property type="term" value="P:nuclear polyadenylation-dependent rRNA catabolic process"/>
    <property type="evidence" value="ECO:0007669"/>
    <property type="project" value="EnsemblFungi"/>
</dbReference>
<sequence>MDDSGKIKPYIAHLDAQLAKLRPEIAKFTEKSLDEQLLLLKDDRAKLDLSNRYAYVLSSLLFAYLKLHDVKDLGPVKQELGRVKKYMDLARQLDQKEVNREKAEEESQKRAKNMIRSALDGRSSAPAISKVHFQGKHTKFSDEPKESKEAPQPESTIPNSSKKQGKVSKKATN</sequence>
<comment type="similarity">
    <text evidence="2 6">Belongs to the C1D family.</text>
</comment>
<dbReference type="GO" id="GO:0005730">
    <property type="term" value="C:nucleolus"/>
    <property type="evidence" value="ECO:0007669"/>
    <property type="project" value="TreeGrafter"/>
</dbReference>
<accession>A0A1G4JMC7</accession>
<dbReference type="GO" id="GO:0000973">
    <property type="term" value="P:post-transcriptional tethering of RNA polymerase II gene DNA at nuclear periphery"/>
    <property type="evidence" value="ECO:0007669"/>
    <property type="project" value="EnsemblFungi"/>
</dbReference>
<comment type="subcellular location">
    <subcellularLocation>
        <location evidence="1 6">Nucleus</location>
    </subcellularLocation>
</comment>
<dbReference type="GO" id="GO:0000467">
    <property type="term" value="P:exonucleolytic trimming to generate mature 3'-end of 5.8S rRNA from tricistronic rRNA transcript (SSU-rRNA, 5.8S rRNA, LSU-rRNA)"/>
    <property type="evidence" value="ECO:0007669"/>
    <property type="project" value="EnsemblFungi"/>
</dbReference>
<proteinExistence type="inferred from homology"/>
<reference evidence="8 9" key="1">
    <citation type="submission" date="2016-03" db="EMBL/GenBank/DDBJ databases">
        <authorList>
            <person name="Devillers H."/>
        </authorList>
    </citation>
    <scope>NUCLEOTIDE SEQUENCE [LARGE SCALE GENOMIC DNA]</scope>
    <source>
        <strain evidence="8">CBS 10888</strain>
    </source>
</reference>
<dbReference type="GO" id="GO:0034475">
    <property type="term" value="P:U4 snRNA 3'-end processing"/>
    <property type="evidence" value="ECO:0007669"/>
    <property type="project" value="EnsemblFungi"/>
</dbReference>
<dbReference type="GO" id="GO:0071051">
    <property type="term" value="P:poly(A)-dependent snoRNA 3'-end processing"/>
    <property type="evidence" value="ECO:0007669"/>
    <property type="project" value="EnsemblFungi"/>
</dbReference>
<name>A0A1G4JMC7_9SACH</name>
<dbReference type="GO" id="GO:0071028">
    <property type="term" value="P:nuclear mRNA surveillance"/>
    <property type="evidence" value="ECO:0007669"/>
    <property type="project" value="EnsemblFungi"/>
</dbReference>
<dbReference type="GO" id="GO:0071039">
    <property type="term" value="P:nuclear polyadenylation-dependent CUT catabolic process"/>
    <property type="evidence" value="ECO:0007669"/>
    <property type="project" value="EnsemblFungi"/>
</dbReference>
<evidence type="ECO:0000256" key="7">
    <source>
        <dbReference type="SAM" id="MobiDB-lite"/>
    </source>
</evidence>
<dbReference type="GO" id="GO:0000178">
    <property type="term" value="C:exosome (RNase complex)"/>
    <property type="evidence" value="ECO:0007669"/>
    <property type="project" value="TreeGrafter"/>
</dbReference>
<dbReference type="GO" id="GO:0003690">
    <property type="term" value="F:double-stranded DNA binding"/>
    <property type="evidence" value="ECO:0007669"/>
    <property type="project" value="EnsemblFungi"/>
</dbReference>
<dbReference type="PANTHER" id="PTHR15341:SF3">
    <property type="entry name" value="NUCLEAR NUCLEIC ACID-BINDING PROTEIN C1D"/>
    <property type="match status" value="1"/>
</dbReference>
<protein>
    <recommendedName>
        <fullName evidence="6">Exosome complex protein</fullName>
    </recommendedName>
</protein>
<dbReference type="GO" id="GO:0003725">
    <property type="term" value="F:double-stranded RNA binding"/>
    <property type="evidence" value="ECO:0007669"/>
    <property type="project" value="EnsemblFungi"/>
</dbReference>
<evidence type="ECO:0000256" key="3">
    <source>
        <dbReference type="ARBA" id="ARBA00022552"/>
    </source>
</evidence>
<evidence type="ECO:0000313" key="9">
    <source>
        <dbReference type="Proteomes" id="UP000190274"/>
    </source>
</evidence>
<keyword evidence="5 6" id="KW-0539">Nucleus</keyword>
<gene>
    <name evidence="8" type="ORF">LADA_0F11562G</name>
</gene>
<dbReference type="AlphaFoldDB" id="A0A1G4JMC7"/>
<evidence type="ECO:0000256" key="1">
    <source>
        <dbReference type="ARBA" id="ARBA00004123"/>
    </source>
</evidence>
<dbReference type="Proteomes" id="UP000190274">
    <property type="component" value="Chromosome F"/>
</dbReference>
<dbReference type="PANTHER" id="PTHR15341">
    <property type="entry name" value="SUN-COR STEROID HORMONE RECEPTOR CO-REPRESSOR"/>
    <property type="match status" value="1"/>
</dbReference>
<dbReference type="Pfam" id="PF04000">
    <property type="entry name" value="Sas10_Utp3"/>
    <property type="match status" value="1"/>
</dbReference>
<dbReference type="EMBL" id="LT598458">
    <property type="protein sequence ID" value="SCU91711.1"/>
    <property type="molecule type" value="Genomic_DNA"/>
</dbReference>
<evidence type="ECO:0000256" key="4">
    <source>
        <dbReference type="ARBA" id="ARBA00022884"/>
    </source>
</evidence>
<organism evidence="8 9">
    <name type="scientific">Lachancea dasiensis</name>
    <dbReference type="NCBI Taxonomy" id="1072105"/>
    <lineage>
        <taxon>Eukaryota</taxon>
        <taxon>Fungi</taxon>
        <taxon>Dikarya</taxon>
        <taxon>Ascomycota</taxon>
        <taxon>Saccharomycotina</taxon>
        <taxon>Saccharomycetes</taxon>
        <taxon>Saccharomycetales</taxon>
        <taxon>Saccharomycetaceae</taxon>
        <taxon>Lachancea</taxon>
    </lineage>
</organism>
<evidence type="ECO:0000256" key="5">
    <source>
        <dbReference type="ARBA" id="ARBA00023242"/>
    </source>
</evidence>
<feature type="compositionally biased region" description="Basic and acidic residues" evidence="7">
    <location>
        <begin position="94"/>
        <end position="109"/>
    </location>
</feature>
<dbReference type="InterPro" id="IPR007146">
    <property type="entry name" value="Sas10/Utp3/C1D"/>
</dbReference>
<dbReference type="OrthoDB" id="1421013at2759"/>
<evidence type="ECO:0000256" key="2">
    <source>
        <dbReference type="ARBA" id="ARBA00009154"/>
    </source>
</evidence>
<dbReference type="GO" id="GO:0044877">
    <property type="term" value="F:protein-containing complex binding"/>
    <property type="evidence" value="ECO:0007669"/>
    <property type="project" value="EnsemblFungi"/>
</dbReference>
<dbReference type="GO" id="GO:0030234">
    <property type="term" value="F:enzyme regulator activity"/>
    <property type="evidence" value="ECO:0007669"/>
    <property type="project" value="EnsemblFungi"/>
</dbReference>
<evidence type="ECO:0000256" key="6">
    <source>
        <dbReference type="RuleBase" id="RU368003"/>
    </source>
</evidence>
<feature type="region of interest" description="Disordered" evidence="7">
    <location>
        <begin position="94"/>
        <end position="173"/>
    </location>
</feature>
<dbReference type="STRING" id="1266660.A0A1G4JMC7"/>
<keyword evidence="9" id="KW-1185">Reference proteome</keyword>
<evidence type="ECO:0000313" key="8">
    <source>
        <dbReference type="EMBL" id="SCU91711.1"/>
    </source>
</evidence>
<keyword evidence="4 6" id="KW-0694">RNA-binding</keyword>
<comment type="function">
    <text evidence="6">Required for exosome-dependent processing of pre-rRNA and small nucleolar RNA (snRNA) precursors. Involved in processing of 35S pre-rRNA at the A0, A1 and A2 sites.</text>
</comment>